<reference evidence="1 2" key="1">
    <citation type="submission" date="2019-06" db="EMBL/GenBank/DDBJ databases">
        <title>Sequencing the genomes of 1000 actinobacteria strains.</title>
        <authorList>
            <person name="Klenk H.-P."/>
        </authorList>
    </citation>
    <scope>NUCLEOTIDE SEQUENCE [LARGE SCALE GENOMIC DNA]</scope>
    <source>
        <strain evidence="1 2">DSM 18031</strain>
    </source>
</reference>
<dbReference type="EMBL" id="VFPN01000002">
    <property type="protein sequence ID" value="TQM63528.1"/>
    <property type="molecule type" value="Genomic_DNA"/>
</dbReference>
<gene>
    <name evidence="1" type="ORF">FB466_1793</name>
</gene>
<name>A0A543HYY5_9MICO</name>
<accession>A0A543HYY5</accession>
<protein>
    <submittedName>
        <fullName evidence="1">Uncharacterized protein</fullName>
    </submittedName>
</protein>
<dbReference type="AlphaFoldDB" id="A0A543HYY5"/>
<dbReference type="RefSeq" id="WP_170206084.1">
    <property type="nucleotide sequence ID" value="NZ_BAAAYS010000011.1"/>
</dbReference>
<evidence type="ECO:0000313" key="2">
    <source>
        <dbReference type="Proteomes" id="UP000318331"/>
    </source>
</evidence>
<comment type="caution">
    <text evidence="1">The sequence shown here is derived from an EMBL/GenBank/DDBJ whole genome shotgun (WGS) entry which is preliminary data.</text>
</comment>
<proteinExistence type="predicted"/>
<dbReference type="Proteomes" id="UP000318331">
    <property type="component" value="Unassembled WGS sequence"/>
</dbReference>
<evidence type="ECO:0000313" key="1">
    <source>
        <dbReference type="EMBL" id="TQM63528.1"/>
    </source>
</evidence>
<sequence>MIDAAHLPGDLFTTPGTEVIHRSITASEVLPRASRSLIVAAWPAEEPSNGGA</sequence>
<organism evidence="1 2">
    <name type="scientific">Klugiella xanthotipulae</name>
    <dbReference type="NCBI Taxonomy" id="244735"/>
    <lineage>
        <taxon>Bacteria</taxon>
        <taxon>Bacillati</taxon>
        <taxon>Actinomycetota</taxon>
        <taxon>Actinomycetes</taxon>
        <taxon>Micrococcales</taxon>
        <taxon>Microbacteriaceae</taxon>
        <taxon>Klugiella</taxon>
    </lineage>
</organism>
<keyword evidence="2" id="KW-1185">Reference proteome</keyword>